<accession>A0A218WVP6</accession>
<dbReference type="EMBL" id="MTKT01002950">
    <property type="protein sequence ID" value="OWM76875.1"/>
    <property type="molecule type" value="Genomic_DNA"/>
</dbReference>
<dbReference type="AlphaFoldDB" id="A0A218WVP6"/>
<protein>
    <submittedName>
        <fullName evidence="1">Uncharacterized protein</fullName>
    </submittedName>
</protein>
<organism evidence="1 2">
    <name type="scientific">Punica granatum</name>
    <name type="common">Pomegranate</name>
    <dbReference type="NCBI Taxonomy" id="22663"/>
    <lineage>
        <taxon>Eukaryota</taxon>
        <taxon>Viridiplantae</taxon>
        <taxon>Streptophyta</taxon>
        <taxon>Embryophyta</taxon>
        <taxon>Tracheophyta</taxon>
        <taxon>Spermatophyta</taxon>
        <taxon>Magnoliopsida</taxon>
        <taxon>eudicotyledons</taxon>
        <taxon>Gunneridae</taxon>
        <taxon>Pentapetalae</taxon>
        <taxon>rosids</taxon>
        <taxon>malvids</taxon>
        <taxon>Myrtales</taxon>
        <taxon>Lythraceae</taxon>
        <taxon>Punica</taxon>
    </lineage>
</organism>
<gene>
    <name evidence="1" type="ORF">CDL15_Pgr010262</name>
</gene>
<comment type="caution">
    <text evidence="1">The sequence shown here is derived from an EMBL/GenBank/DDBJ whole genome shotgun (WGS) entry which is preliminary data.</text>
</comment>
<evidence type="ECO:0000313" key="1">
    <source>
        <dbReference type="EMBL" id="OWM76875.1"/>
    </source>
</evidence>
<name>A0A218WVP6_PUNGR</name>
<sequence length="182" mass="20285">MGHPLRIHLDYFSAQELSHSGTSRLLFCSGVIPFGYAPTTFLHRGHPLRVRPDYFSAQGSSPSGTSRLLFCTGVIPFGEQRGNGVRVSLAAANTKRVSWNRSLSTRGRTSIAVVAFVDRQPEHAAMPPNHIKHEQCFRFLSEAIQTLQMTSERQNKHTPLRKSIAEDWSDEITASEVRTALP</sequence>
<evidence type="ECO:0000313" key="2">
    <source>
        <dbReference type="Proteomes" id="UP000197138"/>
    </source>
</evidence>
<dbReference type="Proteomes" id="UP000197138">
    <property type="component" value="Unassembled WGS sequence"/>
</dbReference>
<reference evidence="2" key="1">
    <citation type="journal article" date="2017" name="Plant J.">
        <title>The pomegranate (Punica granatum L.) genome and the genomics of punicalagin biosynthesis.</title>
        <authorList>
            <person name="Qin G."/>
            <person name="Xu C."/>
            <person name="Ming R."/>
            <person name="Tang H."/>
            <person name="Guyot R."/>
            <person name="Kramer E.M."/>
            <person name="Hu Y."/>
            <person name="Yi X."/>
            <person name="Qi Y."/>
            <person name="Xu X."/>
            <person name="Gao Z."/>
            <person name="Pan H."/>
            <person name="Jian J."/>
            <person name="Tian Y."/>
            <person name="Yue Z."/>
            <person name="Xu Y."/>
        </authorList>
    </citation>
    <scope>NUCLEOTIDE SEQUENCE [LARGE SCALE GENOMIC DNA]</scope>
    <source>
        <strain evidence="2">cv. Dabenzi</strain>
    </source>
</reference>
<proteinExistence type="predicted"/>